<dbReference type="PROSITE" id="PS50878">
    <property type="entry name" value="RT_POL"/>
    <property type="match status" value="1"/>
</dbReference>
<dbReference type="STRING" id="246409.I1BT83"/>
<dbReference type="InterPro" id="IPR000953">
    <property type="entry name" value="Chromo/chromo_shadow_dom"/>
</dbReference>
<evidence type="ECO:0000256" key="4">
    <source>
        <dbReference type="ARBA" id="ARBA00022722"/>
    </source>
</evidence>
<feature type="domain" description="Integrase catalytic" evidence="12">
    <location>
        <begin position="1370"/>
        <end position="1529"/>
    </location>
</feature>
<gene>
    <name evidence="13" type="ORF">RO3G_04118</name>
</gene>
<keyword evidence="2" id="KW-0808">Transferase</keyword>
<accession>I1BT83</accession>
<dbReference type="eggNOG" id="KOG0017">
    <property type="taxonomic scope" value="Eukaryota"/>
</dbReference>
<dbReference type="GO" id="GO:0004190">
    <property type="term" value="F:aspartic-type endopeptidase activity"/>
    <property type="evidence" value="ECO:0007669"/>
    <property type="project" value="UniProtKB-KW"/>
</dbReference>
<feature type="domain" description="Reverse transcriptase" evidence="11">
    <location>
        <begin position="764"/>
        <end position="948"/>
    </location>
</feature>
<dbReference type="GO" id="GO:0003964">
    <property type="term" value="F:RNA-directed DNA polymerase activity"/>
    <property type="evidence" value="ECO:0007669"/>
    <property type="project" value="UniProtKB-KW"/>
</dbReference>
<proteinExistence type="predicted"/>
<dbReference type="Gene3D" id="3.10.10.10">
    <property type="entry name" value="HIV Type 1 Reverse Transcriptase, subunit A, domain 1"/>
    <property type="match status" value="1"/>
</dbReference>
<dbReference type="GO" id="GO:0006508">
    <property type="term" value="P:proteolysis"/>
    <property type="evidence" value="ECO:0007669"/>
    <property type="project" value="InterPro"/>
</dbReference>
<dbReference type="Gene3D" id="2.40.70.10">
    <property type="entry name" value="Acid Proteases"/>
    <property type="match status" value="1"/>
</dbReference>
<dbReference type="SUPFAM" id="SSF53098">
    <property type="entry name" value="Ribonuclease H-like"/>
    <property type="match status" value="1"/>
</dbReference>
<evidence type="ECO:0000313" key="13">
    <source>
        <dbReference type="EMBL" id="EIE79413.1"/>
    </source>
</evidence>
<dbReference type="Pfam" id="PF00665">
    <property type="entry name" value="rve"/>
    <property type="match status" value="1"/>
</dbReference>
<keyword evidence="14" id="KW-1185">Reference proteome</keyword>
<dbReference type="GeneID" id="93611089"/>
<feature type="compositionally biased region" description="Low complexity" evidence="9">
    <location>
        <begin position="482"/>
        <end position="501"/>
    </location>
</feature>
<dbReference type="PROSITE" id="PS50013">
    <property type="entry name" value="CHROMO_2"/>
    <property type="match status" value="1"/>
</dbReference>
<feature type="domain" description="Chromo" evidence="10">
    <location>
        <begin position="1672"/>
        <end position="1730"/>
    </location>
</feature>
<keyword evidence="3" id="KW-0548">Nucleotidyltransferase</keyword>
<dbReference type="InterPro" id="IPR001584">
    <property type="entry name" value="Integrase_cat-core"/>
</dbReference>
<organism evidence="13 14">
    <name type="scientific">Rhizopus delemar (strain RA 99-880 / ATCC MYA-4621 / FGSC 9543 / NRRL 43880)</name>
    <name type="common">Mucormycosis agent</name>
    <name type="synonym">Rhizopus arrhizus var. delemar</name>
    <dbReference type="NCBI Taxonomy" id="246409"/>
    <lineage>
        <taxon>Eukaryota</taxon>
        <taxon>Fungi</taxon>
        <taxon>Fungi incertae sedis</taxon>
        <taxon>Mucoromycota</taxon>
        <taxon>Mucoromycotina</taxon>
        <taxon>Mucoromycetes</taxon>
        <taxon>Mucorales</taxon>
        <taxon>Mucorineae</taxon>
        <taxon>Rhizopodaceae</taxon>
        <taxon>Rhizopus</taxon>
    </lineage>
</organism>
<dbReference type="InterPro" id="IPR041373">
    <property type="entry name" value="RT_RNaseH"/>
</dbReference>
<dbReference type="SUPFAM" id="SSF54160">
    <property type="entry name" value="Chromo domain-like"/>
    <property type="match status" value="1"/>
</dbReference>
<dbReference type="PROSITE" id="PS50994">
    <property type="entry name" value="INTEGRASE"/>
    <property type="match status" value="1"/>
</dbReference>
<dbReference type="Gene3D" id="3.30.70.270">
    <property type="match status" value="2"/>
</dbReference>
<feature type="region of interest" description="Disordered" evidence="9">
    <location>
        <begin position="1776"/>
        <end position="1824"/>
    </location>
</feature>
<dbReference type="EMBL" id="CH476733">
    <property type="protein sequence ID" value="EIE79413.1"/>
    <property type="molecule type" value="Genomic_DNA"/>
</dbReference>
<dbReference type="SMART" id="SM00298">
    <property type="entry name" value="CHROMO"/>
    <property type="match status" value="1"/>
</dbReference>
<dbReference type="EC" id="2.7.7.49" evidence="1"/>
<dbReference type="InterPro" id="IPR016197">
    <property type="entry name" value="Chromo-like_dom_sf"/>
</dbReference>
<dbReference type="CDD" id="cd09274">
    <property type="entry name" value="RNase_HI_RT_Ty3"/>
    <property type="match status" value="1"/>
</dbReference>
<dbReference type="RefSeq" id="XP_067514809.1">
    <property type="nucleotide sequence ID" value="XM_067658708.1"/>
</dbReference>
<evidence type="ECO:0000256" key="2">
    <source>
        <dbReference type="ARBA" id="ARBA00022679"/>
    </source>
</evidence>
<dbReference type="GO" id="GO:0015074">
    <property type="term" value="P:DNA integration"/>
    <property type="evidence" value="ECO:0007669"/>
    <property type="project" value="InterPro"/>
</dbReference>
<evidence type="ECO:0000256" key="1">
    <source>
        <dbReference type="ARBA" id="ARBA00012493"/>
    </source>
</evidence>
<dbReference type="PANTHER" id="PTHR37984:SF5">
    <property type="entry name" value="PROTEIN NYNRIN-LIKE"/>
    <property type="match status" value="1"/>
</dbReference>
<dbReference type="SUPFAM" id="SSF50630">
    <property type="entry name" value="Acid proteases"/>
    <property type="match status" value="1"/>
</dbReference>
<protein>
    <recommendedName>
        <fullName evidence="1">RNA-directed DNA polymerase</fullName>
        <ecNumber evidence="1">2.7.7.49</ecNumber>
    </recommendedName>
</protein>
<dbReference type="Gene3D" id="3.30.420.10">
    <property type="entry name" value="Ribonuclease H-like superfamily/Ribonuclease H"/>
    <property type="match status" value="1"/>
</dbReference>
<dbReference type="InterPro" id="IPR041588">
    <property type="entry name" value="Integrase_H2C2"/>
</dbReference>
<evidence type="ECO:0000256" key="9">
    <source>
        <dbReference type="SAM" id="MobiDB-lite"/>
    </source>
</evidence>
<dbReference type="InterPro" id="IPR043128">
    <property type="entry name" value="Rev_trsase/Diguanyl_cyclase"/>
</dbReference>
<keyword evidence="7" id="KW-0378">Hydrolase</keyword>
<dbReference type="Proteomes" id="UP000009138">
    <property type="component" value="Unassembled WGS sequence"/>
</dbReference>
<dbReference type="InterPro" id="IPR001969">
    <property type="entry name" value="Aspartic_peptidase_AS"/>
</dbReference>
<dbReference type="InterPro" id="IPR043502">
    <property type="entry name" value="DNA/RNA_pol_sf"/>
</dbReference>
<keyword evidence="5" id="KW-0645">Protease</keyword>
<reference evidence="13 14" key="1">
    <citation type="journal article" date="2009" name="PLoS Genet.">
        <title>Genomic analysis of the basal lineage fungus Rhizopus oryzae reveals a whole-genome duplication.</title>
        <authorList>
            <person name="Ma L.-J."/>
            <person name="Ibrahim A.S."/>
            <person name="Skory C."/>
            <person name="Grabherr M.G."/>
            <person name="Burger G."/>
            <person name="Butler M."/>
            <person name="Elias M."/>
            <person name="Idnurm A."/>
            <person name="Lang B.F."/>
            <person name="Sone T."/>
            <person name="Abe A."/>
            <person name="Calvo S.E."/>
            <person name="Corrochano L.M."/>
            <person name="Engels R."/>
            <person name="Fu J."/>
            <person name="Hansberg W."/>
            <person name="Kim J.-M."/>
            <person name="Kodira C.D."/>
            <person name="Koehrsen M.J."/>
            <person name="Liu B."/>
            <person name="Miranda-Saavedra D."/>
            <person name="O'Leary S."/>
            <person name="Ortiz-Castellanos L."/>
            <person name="Poulter R."/>
            <person name="Rodriguez-Romero J."/>
            <person name="Ruiz-Herrera J."/>
            <person name="Shen Y.-Q."/>
            <person name="Zeng Q."/>
            <person name="Galagan J."/>
            <person name="Birren B.W."/>
            <person name="Cuomo C.A."/>
            <person name="Wickes B.L."/>
        </authorList>
    </citation>
    <scope>NUCLEOTIDE SEQUENCE [LARGE SCALE GENOMIC DNA]</scope>
    <source>
        <strain evidence="14">RA 99-880 / ATCC MYA-4621 / FGSC 9543 / NRRL 43880</strain>
    </source>
</reference>
<evidence type="ECO:0000256" key="7">
    <source>
        <dbReference type="ARBA" id="ARBA00022801"/>
    </source>
</evidence>
<dbReference type="Pfam" id="PF17921">
    <property type="entry name" value="Integrase_H2C2"/>
    <property type="match status" value="1"/>
</dbReference>
<keyword evidence="8" id="KW-0695">RNA-directed DNA polymerase</keyword>
<name>I1BT83_RHIO9</name>
<evidence type="ECO:0000256" key="6">
    <source>
        <dbReference type="ARBA" id="ARBA00022759"/>
    </source>
</evidence>
<evidence type="ECO:0000313" key="14">
    <source>
        <dbReference type="Proteomes" id="UP000009138"/>
    </source>
</evidence>
<dbReference type="GO" id="GO:0005634">
    <property type="term" value="C:nucleus"/>
    <property type="evidence" value="ECO:0007669"/>
    <property type="project" value="UniProtKB-ARBA"/>
</dbReference>
<dbReference type="CDD" id="cd00303">
    <property type="entry name" value="retropepsin_like"/>
    <property type="match status" value="1"/>
</dbReference>
<dbReference type="InterPro" id="IPR012337">
    <property type="entry name" value="RNaseH-like_sf"/>
</dbReference>
<keyword evidence="6" id="KW-0255">Endonuclease</keyword>
<dbReference type="PROSITE" id="PS00141">
    <property type="entry name" value="ASP_PROTEASE"/>
    <property type="match status" value="1"/>
</dbReference>
<dbReference type="VEuPathDB" id="FungiDB:RO3G_04118"/>
<sequence length="1824" mass="208314">MTEASSSNNNAETLSPEDFINKLRSQKAAMLKIIDSINDQNIQFVMQNNFEGLESNDKKLAFATKSLERFDKLIADQVNIISLNSAMKETPVSRHINNKYIPSKELPKFNVNPTASAMYQLTQHSGNKNNNNATNEPSLEMFLREFERAFRDHNVSIQDHWLSNLEICFESCDNNLHFDWFCRYVKKPVVELKRKVTWDDAKALLQEKFDLASQTTPQTWMKLLLNFKQRPDQSFADALHHFRLFSIGAKVSSTEGNLLNSLFVSRLYTTKFQDTVMAIITNHTKNLPSTEPAHPGLSIHAPCNAPSPLNMSWDNFEAILMKNMANLESSLLYIQKEMQREQVKKPTNDNSENYKKRKLAAFSSPINERITTVKTLPISSNNNHSNNNNRKHTDFYEKIADLKRRGICTFCESAKYTTAHAENCAQRKRYDQRKLNNQHNNKLVSNNSLNNTDKAIASLELTLEPNTACQNLNKSETNNLHSSTISSQNNNISSDSPSCDSSSEDEYDRIYKEFDRSLISPYLFDHFDFVTINDVNIFALRNNHVGDIDNPFNSDSVSFSPVTPITLNGVNAYGIIDTGANVSVMNKKFANDNNIDFNPVPGNLILANGSTIPRMQTTHFVNIEYDNVDQVIPHKFDVINDDILSYENKILIGIDLLPKLSIHLMNVAIKHKSTEKEIDDSIVDKAYEPNISRAGTDKEQKTFDLAIKSYVEANKKLNKNTLCNIEDAVLHLPTPENYVANVKQYPIPYSVQPKVMEIINSWLDDGIIVPAKPSAWNLPMTVTFKKNLDGTKTDKIRLVLDPRMLNKVLPVDNHQLPLINDIFNSMTDAVVFSTLDLKSAFNQFPVFGPDQHKTTFTAPNNLQYMYRGAPFGISTISQLFSRIMLNLFKDLPYVKCFVDDICVFSSSIHAHFLHVKKVLQILTNANLRVNFEKTYLAKSAVYLLGYCISAEGKKIDTRKLSNIHEWPRPTTQKQVQSFLGFVNYFRQHTPNASFLMAPLDALRSHDEKINGLFIWTSTHQMHFDSIKRILSSELILSHPDMSHPFCIATDSSDFGTGCCLYQEFEVTQSNGETSKIKRYIGFMSRSLSRSEKRYSVTMRELLGVVYALTQFHKFIWGTRFTLYTDHKALCYIHSQKNANSMLIKWLDVILDYNFNVVHVRGLDNILPDKLSRLYPPKEPVEHEQDLNEGKRIASFRGNYATSNNINNKKRHRAHVKHNVSINVVLVDHKPTTSDALPYVYPATHSDDTVNYNRNLDISSNFHSFNKKSNDSNEYNDFNRLHDKNIFYVQSAHSVFKDYFVPPDSEHRELMTDAHNKVGHYGAEQMVKRLHNEGIHWPNLISDCVKFVRQCNECMKHNIEKKGYHPLRSIYSYYPGDHYAIDLGGPMHTTSISNNNYFMVIIDVCTRFCILRALADKKADTILRALIDVFCIMGFPTKLQSDNGTEFKNSLSKDLANAMGYDHRFITPLHPSANGLSERFVQTVKKLLAKSTNGVGNDWDVFLPSIQLAMNNRISKRLNSTPFSLMFARKMIEPYGFRSDKDKLKEVKGKPPMSHEELMKRIDYMTDIVFPAIAAKTKAQVELEQAKFNDSHRLADYAPGSHVMVRIPTKSGQLAPAYEGPFTVVRKNQGNAYILRDETGVLMPRSYTTTELKLISNEEIIELDDEGNEIQSYEVEAVLNHRGPPKNREYLVRWKNYSSEWDEWLTADKFNDPDILRKYWKNMGQKYVPPKTAKITNSPSSSKVLKTNPSGTISTMMKSVSLDDDNSNLADVAAHSTNPNFKRSYPHSISRQSKKARRDKQHRHSTPNVPVAATRTSKRLRNSSS</sequence>
<dbReference type="Gene3D" id="2.40.50.40">
    <property type="match status" value="1"/>
</dbReference>
<feature type="compositionally biased region" description="Basic residues" evidence="9">
    <location>
        <begin position="1815"/>
        <end position="1824"/>
    </location>
</feature>
<dbReference type="PANTHER" id="PTHR37984">
    <property type="entry name" value="PROTEIN CBG26694"/>
    <property type="match status" value="1"/>
</dbReference>
<feature type="region of interest" description="Disordered" evidence="9">
    <location>
        <begin position="479"/>
        <end position="504"/>
    </location>
</feature>
<feature type="compositionally biased region" description="Polar residues" evidence="9">
    <location>
        <begin position="1776"/>
        <end position="1790"/>
    </location>
</feature>
<evidence type="ECO:0000259" key="12">
    <source>
        <dbReference type="PROSITE" id="PS50994"/>
    </source>
</evidence>
<dbReference type="InterPro" id="IPR021109">
    <property type="entry name" value="Peptidase_aspartic_dom_sf"/>
</dbReference>
<keyword evidence="5" id="KW-0064">Aspartyl protease</keyword>
<dbReference type="OrthoDB" id="2292515at2759"/>
<dbReference type="GO" id="GO:0004519">
    <property type="term" value="F:endonuclease activity"/>
    <property type="evidence" value="ECO:0007669"/>
    <property type="project" value="UniProtKB-KW"/>
</dbReference>
<dbReference type="Pfam" id="PF00078">
    <property type="entry name" value="RVT_1"/>
    <property type="match status" value="1"/>
</dbReference>
<evidence type="ECO:0000259" key="10">
    <source>
        <dbReference type="PROSITE" id="PS50013"/>
    </source>
</evidence>
<dbReference type="SUPFAM" id="SSF56672">
    <property type="entry name" value="DNA/RNA polymerases"/>
    <property type="match status" value="1"/>
</dbReference>
<keyword evidence="4" id="KW-0540">Nuclease</keyword>
<dbReference type="InterPro" id="IPR036397">
    <property type="entry name" value="RNaseH_sf"/>
</dbReference>
<dbReference type="CDD" id="cd01647">
    <property type="entry name" value="RT_LTR"/>
    <property type="match status" value="1"/>
</dbReference>
<evidence type="ECO:0000256" key="5">
    <source>
        <dbReference type="ARBA" id="ARBA00022750"/>
    </source>
</evidence>
<evidence type="ECO:0000256" key="3">
    <source>
        <dbReference type="ARBA" id="ARBA00022695"/>
    </source>
</evidence>
<evidence type="ECO:0000256" key="8">
    <source>
        <dbReference type="ARBA" id="ARBA00022918"/>
    </source>
</evidence>
<feature type="compositionally biased region" description="Basic residues" evidence="9">
    <location>
        <begin position="1791"/>
        <end position="1804"/>
    </location>
</feature>
<dbReference type="Pfam" id="PF00385">
    <property type="entry name" value="Chromo"/>
    <property type="match status" value="1"/>
</dbReference>
<dbReference type="Gene3D" id="1.10.340.70">
    <property type="match status" value="1"/>
</dbReference>
<evidence type="ECO:0000259" key="11">
    <source>
        <dbReference type="PROSITE" id="PS50878"/>
    </source>
</evidence>
<dbReference type="InParanoid" id="I1BT83"/>
<dbReference type="InterPro" id="IPR050951">
    <property type="entry name" value="Retrovirus_Pol_polyprotein"/>
</dbReference>
<dbReference type="Pfam" id="PF17917">
    <property type="entry name" value="RT_RNaseH"/>
    <property type="match status" value="1"/>
</dbReference>
<dbReference type="InterPro" id="IPR000477">
    <property type="entry name" value="RT_dom"/>
</dbReference>
<dbReference type="GO" id="GO:0003676">
    <property type="term" value="F:nucleic acid binding"/>
    <property type="evidence" value="ECO:0007669"/>
    <property type="project" value="InterPro"/>
</dbReference>
<dbReference type="InterPro" id="IPR023780">
    <property type="entry name" value="Chromo_domain"/>
</dbReference>
<dbReference type="FunFam" id="3.30.70.270:FF:000020">
    <property type="entry name" value="Transposon Tf2-6 polyprotein-like Protein"/>
    <property type="match status" value="1"/>
</dbReference>